<comment type="subcellular location">
    <subcellularLocation>
        <location evidence="1">Membrane</location>
        <topology evidence="1">Multi-pass membrane protein</topology>
    </subcellularLocation>
</comment>
<dbReference type="GO" id="GO:0016020">
    <property type="term" value="C:membrane"/>
    <property type="evidence" value="ECO:0007669"/>
    <property type="project" value="UniProtKB-SubCell"/>
</dbReference>
<dbReference type="InterPro" id="IPR005225">
    <property type="entry name" value="Small_GTP-bd"/>
</dbReference>
<name>A0A9P1DTN6_9DINO</name>
<dbReference type="NCBIfam" id="TIGR00756">
    <property type="entry name" value="PPR"/>
    <property type="match status" value="1"/>
</dbReference>
<keyword evidence="3" id="KW-0813">Transport</keyword>
<dbReference type="Pfam" id="PF02824">
    <property type="entry name" value="TGS"/>
    <property type="match status" value="1"/>
</dbReference>
<dbReference type="Gene3D" id="1.25.40.10">
    <property type="entry name" value="Tetratricopeptide repeat domain"/>
    <property type="match status" value="2"/>
</dbReference>
<dbReference type="FunFam" id="3.40.50.300:FF:001436">
    <property type="entry name" value="Developmentally-regulated GTP-binding protein"/>
    <property type="match status" value="1"/>
</dbReference>
<comment type="caution">
    <text evidence="13">The sequence shown here is derived from an EMBL/GenBank/DDBJ whole genome shotgun (WGS) entry which is preliminary data.</text>
</comment>
<feature type="repeat" description="PPR" evidence="9">
    <location>
        <begin position="546"/>
        <end position="580"/>
    </location>
</feature>
<dbReference type="SUPFAM" id="SSF81271">
    <property type="entry name" value="TGS-like"/>
    <property type="match status" value="1"/>
</dbReference>
<dbReference type="InterPro" id="IPR013936">
    <property type="entry name" value="CRT-like"/>
</dbReference>
<evidence type="ECO:0000256" key="6">
    <source>
        <dbReference type="ARBA" id="ARBA00022989"/>
    </source>
</evidence>
<dbReference type="InterPro" id="IPR011990">
    <property type="entry name" value="TPR-like_helical_dom_sf"/>
</dbReference>
<dbReference type="InterPro" id="IPR004095">
    <property type="entry name" value="TGS"/>
</dbReference>
<dbReference type="EMBL" id="CAMXCT020006532">
    <property type="protein sequence ID" value="CAL1168840.1"/>
    <property type="molecule type" value="Genomic_DNA"/>
</dbReference>
<feature type="transmembrane region" description="Helical" evidence="11">
    <location>
        <begin position="1002"/>
        <end position="1024"/>
    </location>
</feature>
<accession>A0A9P1DTN6</accession>
<dbReference type="InterPro" id="IPR037185">
    <property type="entry name" value="EmrE-like"/>
</dbReference>
<sequence length="1040" mass="113770">MLQQCLSTEAWVSHQALRRYGTTRRCMTRHRDKKKKQRCSHAYVPTLTLTELIKLIMASYSKSSAKAGSNVGGGGWAKAKHQSAGGGGSTLERIQQIELEISRTQKNKATAKHLGELKAKLCKLKRDLLEPSGGGGGKCAGFEVQKIGDARIGLVGFPSVGKSSLLTALTGVQSEAAAYEFTTLTCIPGVIYYNDVRIQLLDLPGLIVGASTGKGRGRQVIATAKSCDIILMVLDPTKDDAQKEMLTKELENVGIRLNRKPPDVTVRQTKGGGLKFQATVPLNHFDEEVCATVLKQYKMHNADVLVREDITVDDFIDVIDGNRKYCKCIYVYNKIDLLKLEEVDELARRPQSVVVSVQNKWNYEFLLRRLWDEMEILRVYTKKKGQFPDFSDPIIITPQRGNKQFTVENAVLLLHKSLLEDFKHALVWGSSVKQSPQVCGKDHILHDEDVIQIVKLTSAEKAKALHGKKTGALGDHYFGITNVVARVFLNRLIDSSINPELPWAALMAPLALRQHTKVISQLGSLGTWTKVLQLLGKMRSMRVQPNVITYNSSIHACGRSSVWQHALALLDEMKQASLQPDNISYNSCISACECAAGQKDLAAQLVAEMRNASLDADLVTFNASISFCEKVSDWEGALQNLTTMDISYIQADAVTYGASISACEKGAQWMAALLLLEDMLERRLQSNVVVQTAAISACAKSSKWQTALWVLKRMEAEGLLGDVIAYSASINACKKGAAWEEALELLRGMKDAGPEPNLVVYCATMSACERASQWQGTMFLFSELQGRFLEPNLIAFAASISACDKGSLWQQAMQHLSELTDRGFEVAVRFLEREAGTSAQGVFPKHSVNLPPRDAFRPPAAAPKGLSLPLGRNRAQGTGVLLVLTFLTSAVANRVANRILLVPMAKHSLFLSLATSAAQLAAYLLLLLSRSWHQSLSPFLAFVADFWVPLCLTGLCEGCFYPLVFAAAAKLPGGLVQVLNQSIVPYTVLFSVVLVGRSYESLQLLGVAVVLFGVLVAVGMPLGVDLQGGAWNDVLQCTGR</sequence>
<feature type="transmembrane region" description="Helical" evidence="11">
    <location>
        <begin position="877"/>
        <end position="896"/>
    </location>
</feature>
<dbReference type="Pfam" id="PF16897">
    <property type="entry name" value="MMR_HSR1_Xtn"/>
    <property type="match status" value="1"/>
</dbReference>
<dbReference type="PROSITE" id="PS51375">
    <property type="entry name" value="PPR"/>
    <property type="match status" value="2"/>
</dbReference>
<keyword evidence="6 11" id="KW-1133">Transmembrane helix</keyword>
<dbReference type="Pfam" id="PF08627">
    <property type="entry name" value="CRT-like"/>
    <property type="match status" value="1"/>
</dbReference>
<dbReference type="Gene3D" id="3.10.20.30">
    <property type="match status" value="1"/>
</dbReference>
<dbReference type="GO" id="GO:0005525">
    <property type="term" value="F:GTP binding"/>
    <property type="evidence" value="ECO:0007669"/>
    <property type="project" value="UniProtKB-KW"/>
</dbReference>
<dbReference type="InterPro" id="IPR006073">
    <property type="entry name" value="GTP-bd"/>
</dbReference>
<dbReference type="InterPro" id="IPR027417">
    <property type="entry name" value="P-loop_NTPase"/>
</dbReference>
<keyword evidence="7" id="KW-0342">GTP-binding</keyword>
<comment type="similarity">
    <text evidence="2">Belongs to the CRT-like transporter family.</text>
</comment>
<feature type="transmembrane region" description="Helical" evidence="11">
    <location>
        <begin position="946"/>
        <end position="966"/>
    </location>
</feature>
<feature type="repeat" description="PPR" evidence="9">
    <location>
        <begin position="722"/>
        <end position="756"/>
    </location>
</feature>
<feature type="transmembrane region" description="Helical" evidence="11">
    <location>
        <begin position="978"/>
        <end position="996"/>
    </location>
</feature>
<dbReference type="Pfam" id="PF13041">
    <property type="entry name" value="PPR_2"/>
    <property type="match status" value="1"/>
</dbReference>
<dbReference type="EMBL" id="CAMXCT030006532">
    <property type="protein sequence ID" value="CAL4802777.1"/>
    <property type="molecule type" value="Genomic_DNA"/>
</dbReference>
<organism evidence="13">
    <name type="scientific">Cladocopium goreaui</name>
    <dbReference type="NCBI Taxonomy" id="2562237"/>
    <lineage>
        <taxon>Eukaryota</taxon>
        <taxon>Sar</taxon>
        <taxon>Alveolata</taxon>
        <taxon>Dinophyceae</taxon>
        <taxon>Suessiales</taxon>
        <taxon>Symbiodiniaceae</taxon>
        <taxon>Cladocopium</taxon>
    </lineage>
</organism>
<dbReference type="Pfam" id="PF01926">
    <property type="entry name" value="MMR_HSR1"/>
    <property type="match status" value="1"/>
</dbReference>
<dbReference type="InterPro" id="IPR002885">
    <property type="entry name" value="PPR_rpt"/>
</dbReference>
<dbReference type="OrthoDB" id="1708588at2759"/>
<dbReference type="EMBL" id="CAMXCT010006532">
    <property type="protein sequence ID" value="CAI4015465.1"/>
    <property type="molecule type" value="Genomic_DNA"/>
</dbReference>
<evidence type="ECO:0000256" key="11">
    <source>
        <dbReference type="SAM" id="Phobius"/>
    </source>
</evidence>
<reference evidence="13" key="1">
    <citation type="submission" date="2022-10" db="EMBL/GenBank/DDBJ databases">
        <authorList>
            <person name="Chen Y."/>
            <person name="Dougan E. K."/>
            <person name="Chan C."/>
            <person name="Rhodes N."/>
            <person name="Thang M."/>
        </authorList>
    </citation>
    <scope>NUCLEOTIDE SEQUENCE</scope>
</reference>
<dbReference type="PRINTS" id="PR00326">
    <property type="entry name" value="GTP1OBG"/>
</dbReference>
<evidence type="ECO:0000256" key="1">
    <source>
        <dbReference type="ARBA" id="ARBA00004141"/>
    </source>
</evidence>
<evidence type="ECO:0000256" key="8">
    <source>
        <dbReference type="ARBA" id="ARBA00023136"/>
    </source>
</evidence>
<evidence type="ECO:0000313" key="14">
    <source>
        <dbReference type="EMBL" id="CAL4802777.1"/>
    </source>
</evidence>
<dbReference type="InterPro" id="IPR006074">
    <property type="entry name" value="GTP1-OBG_CS"/>
</dbReference>
<dbReference type="InterPro" id="IPR031662">
    <property type="entry name" value="GTP-binding_2"/>
</dbReference>
<evidence type="ECO:0000256" key="10">
    <source>
        <dbReference type="SAM" id="MobiDB-lite"/>
    </source>
</evidence>
<evidence type="ECO:0000313" key="13">
    <source>
        <dbReference type="EMBL" id="CAI4015465.1"/>
    </source>
</evidence>
<evidence type="ECO:0000256" key="3">
    <source>
        <dbReference type="ARBA" id="ARBA00022448"/>
    </source>
</evidence>
<feature type="transmembrane region" description="Helical" evidence="11">
    <location>
        <begin position="908"/>
        <end position="926"/>
    </location>
</feature>
<dbReference type="InterPro" id="IPR045001">
    <property type="entry name" value="DRG"/>
</dbReference>
<proteinExistence type="inferred from homology"/>
<feature type="region of interest" description="Disordered" evidence="10">
    <location>
        <begin position="66"/>
        <end position="89"/>
    </location>
</feature>
<evidence type="ECO:0000256" key="7">
    <source>
        <dbReference type="ARBA" id="ARBA00023134"/>
    </source>
</evidence>
<dbReference type="SUPFAM" id="SSF52540">
    <property type="entry name" value="P-loop containing nucleoside triphosphate hydrolases"/>
    <property type="match status" value="1"/>
</dbReference>
<reference evidence="14 15" key="2">
    <citation type="submission" date="2024-05" db="EMBL/GenBank/DDBJ databases">
        <authorList>
            <person name="Chen Y."/>
            <person name="Shah S."/>
            <person name="Dougan E. K."/>
            <person name="Thang M."/>
            <person name="Chan C."/>
        </authorList>
    </citation>
    <scope>NUCLEOTIDE SEQUENCE [LARGE SCALE GENOMIC DNA]</scope>
</reference>
<dbReference type="InterPro" id="IPR012676">
    <property type="entry name" value="TGS-like"/>
</dbReference>
<keyword evidence="5" id="KW-0547">Nucleotide-binding</keyword>
<evidence type="ECO:0000313" key="15">
    <source>
        <dbReference type="Proteomes" id="UP001152797"/>
    </source>
</evidence>
<evidence type="ECO:0000256" key="5">
    <source>
        <dbReference type="ARBA" id="ARBA00022741"/>
    </source>
</evidence>
<keyword evidence="15" id="KW-1185">Reference proteome</keyword>
<protein>
    <submittedName>
        <fullName evidence="14">Developmentally-regulated G-protein 1</fullName>
    </submittedName>
</protein>
<dbReference type="Pfam" id="PF13812">
    <property type="entry name" value="PPR_3"/>
    <property type="match status" value="1"/>
</dbReference>
<dbReference type="Gene3D" id="6.10.140.1070">
    <property type="match status" value="2"/>
</dbReference>
<feature type="domain" description="OBG-type G" evidence="12">
    <location>
        <begin position="150"/>
        <end position="375"/>
    </location>
</feature>
<dbReference type="AlphaFoldDB" id="A0A9P1DTN6"/>
<dbReference type="Proteomes" id="UP001152797">
    <property type="component" value="Unassembled WGS sequence"/>
</dbReference>
<gene>
    <name evidence="13" type="ORF">C1SCF055_LOCUS40289</name>
</gene>
<dbReference type="GO" id="GO:0003924">
    <property type="term" value="F:GTPase activity"/>
    <property type="evidence" value="ECO:0007669"/>
    <property type="project" value="InterPro"/>
</dbReference>
<keyword evidence="8 11" id="KW-0472">Membrane</keyword>
<dbReference type="InterPro" id="IPR012675">
    <property type="entry name" value="Beta-grasp_dom_sf"/>
</dbReference>
<dbReference type="PANTHER" id="PTHR43127">
    <property type="entry name" value="DEVELOPMENTALLY-REGULATED GTP-BINDING PROTEIN 2"/>
    <property type="match status" value="1"/>
</dbReference>
<evidence type="ECO:0000256" key="9">
    <source>
        <dbReference type="PROSITE-ProRule" id="PRU00708"/>
    </source>
</evidence>
<evidence type="ECO:0000259" key="12">
    <source>
        <dbReference type="PROSITE" id="PS51710"/>
    </source>
</evidence>
<dbReference type="SUPFAM" id="SSF103481">
    <property type="entry name" value="Multidrug resistance efflux transporter EmrE"/>
    <property type="match status" value="1"/>
</dbReference>
<dbReference type="NCBIfam" id="TIGR00231">
    <property type="entry name" value="small_GTP"/>
    <property type="match status" value="1"/>
</dbReference>
<evidence type="ECO:0000256" key="4">
    <source>
        <dbReference type="ARBA" id="ARBA00022692"/>
    </source>
</evidence>
<dbReference type="InterPro" id="IPR031167">
    <property type="entry name" value="G_OBG"/>
</dbReference>
<dbReference type="FunFam" id="3.10.20.30:FF:000003">
    <property type="entry name" value="Developmentally-regulated GTP-binding protein 1"/>
    <property type="match status" value="1"/>
</dbReference>
<dbReference type="PROSITE" id="PS51710">
    <property type="entry name" value="G_OBG"/>
    <property type="match status" value="1"/>
</dbReference>
<dbReference type="CDD" id="cd01896">
    <property type="entry name" value="DRG"/>
    <property type="match status" value="1"/>
</dbReference>
<dbReference type="PROSITE" id="PS00905">
    <property type="entry name" value="GTP1_OBG"/>
    <property type="match status" value="1"/>
</dbReference>
<evidence type="ECO:0000256" key="2">
    <source>
        <dbReference type="ARBA" id="ARBA00006690"/>
    </source>
</evidence>
<keyword evidence="4 11" id="KW-0812">Transmembrane</keyword>